<organism evidence="1 2">
    <name type="scientific">Burkholderia cepacia</name>
    <name type="common">Pseudomonas cepacia</name>
    <dbReference type="NCBI Taxonomy" id="292"/>
    <lineage>
        <taxon>Bacteria</taxon>
        <taxon>Pseudomonadati</taxon>
        <taxon>Pseudomonadota</taxon>
        <taxon>Betaproteobacteria</taxon>
        <taxon>Burkholderiales</taxon>
        <taxon>Burkholderiaceae</taxon>
        <taxon>Burkholderia</taxon>
        <taxon>Burkholderia cepacia complex</taxon>
    </lineage>
</organism>
<evidence type="ECO:0000313" key="1">
    <source>
        <dbReference type="EMBL" id="KVK86192.1"/>
    </source>
</evidence>
<dbReference type="Proteomes" id="UP000069001">
    <property type="component" value="Unassembled WGS sequence"/>
</dbReference>
<sequence length="68" mass="7612">MAGSLPDDENPKTTHLTPYARGYEAYLNGLDRDDNPYEWLTGGWHDWMLGFAESESADRGLSAGEAYE</sequence>
<evidence type="ECO:0000313" key="2">
    <source>
        <dbReference type="Proteomes" id="UP000069001"/>
    </source>
</evidence>
<accession>A0A124SQ62</accession>
<gene>
    <name evidence="1" type="ORF">WS90_07940</name>
</gene>
<dbReference type="AlphaFoldDB" id="A0A124SQ62"/>
<protein>
    <submittedName>
        <fullName evidence="1">Uncharacterized protein</fullName>
    </submittedName>
</protein>
<comment type="caution">
    <text evidence="1">The sequence shown here is derived from an EMBL/GenBank/DDBJ whole genome shotgun (WGS) entry which is preliminary data.</text>
</comment>
<dbReference type="EMBL" id="LOYH01000027">
    <property type="protein sequence ID" value="KVK86192.1"/>
    <property type="molecule type" value="Genomic_DNA"/>
</dbReference>
<name>A0A124SQ62_BURCE</name>
<reference evidence="1 2" key="1">
    <citation type="submission" date="2015-11" db="EMBL/GenBank/DDBJ databases">
        <title>Expanding the genomic diversity of Burkholderia species for the development of highly accurate diagnostics.</title>
        <authorList>
            <person name="Sahl J."/>
            <person name="Keim P."/>
            <person name="Wagner D."/>
        </authorList>
    </citation>
    <scope>NUCLEOTIDE SEQUENCE [LARGE SCALE GENOMIC DNA]</scope>
    <source>
        <strain evidence="1 2">MSMB1302</strain>
    </source>
</reference>
<dbReference type="RefSeq" id="WP_059728437.1">
    <property type="nucleotide sequence ID" value="NZ_LOYH01000027.1"/>
</dbReference>
<proteinExistence type="predicted"/>